<dbReference type="CDD" id="cd02575">
    <property type="entry name" value="PseudoU_synth_EcTruD"/>
    <property type="match status" value="1"/>
</dbReference>
<dbReference type="Gene3D" id="3.30.2350.20">
    <property type="entry name" value="TruD, catalytic domain"/>
    <property type="match status" value="1"/>
</dbReference>
<dbReference type="GO" id="GO:0031119">
    <property type="term" value="P:tRNA pseudouridine synthesis"/>
    <property type="evidence" value="ECO:0007669"/>
    <property type="project" value="UniProtKB-UniRule"/>
</dbReference>
<dbReference type="SUPFAM" id="SSF55120">
    <property type="entry name" value="Pseudouridine synthase"/>
    <property type="match status" value="1"/>
</dbReference>
<keyword evidence="7" id="KW-1185">Reference proteome</keyword>
<protein>
    <recommendedName>
        <fullName evidence="4">tRNA pseudouridine synthase D</fullName>
        <ecNumber evidence="4">5.4.99.27</ecNumber>
    </recommendedName>
    <alternativeName>
        <fullName evidence="4">tRNA pseudouridine(13) synthase</fullName>
    </alternativeName>
    <alternativeName>
        <fullName evidence="4">tRNA pseudouridylate synthase D</fullName>
    </alternativeName>
    <alternativeName>
        <fullName evidence="4">tRNA-uridine isomerase D</fullName>
    </alternativeName>
</protein>
<dbReference type="Proteomes" id="UP000521199">
    <property type="component" value="Unassembled WGS sequence"/>
</dbReference>
<dbReference type="PANTHER" id="PTHR47811:SF1">
    <property type="entry name" value="TRNA PSEUDOURIDINE SYNTHASE D"/>
    <property type="match status" value="1"/>
</dbReference>
<keyword evidence="3 4" id="KW-0413">Isomerase</keyword>
<comment type="function">
    <text evidence="4">Responsible for synthesis of pseudouridine from uracil-13 in transfer RNAs.</text>
</comment>
<reference evidence="6 7" key="1">
    <citation type="submission" date="2020-08" db="EMBL/GenBank/DDBJ databases">
        <title>Genomic Encyclopedia of Type Strains, Phase IV (KMG-IV): sequencing the most valuable type-strain genomes for metagenomic binning, comparative biology and taxonomic classification.</title>
        <authorList>
            <person name="Goeker M."/>
        </authorList>
    </citation>
    <scope>NUCLEOTIDE SEQUENCE [LARGE SCALE GENOMIC DNA]</scope>
    <source>
        <strain evidence="6 7">DSM 24163</strain>
    </source>
</reference>
<comment type="similarity">
    <text evidence="1 4">Belongs to the pseudouridine synthase TruD family.</text>
</comment>
<dbReference type="NCBIfam" id="NF002153">
    <property type="entry name" value="PRK00984.1-2"/>
    <property type="match status" value="1"/>
</dbReference>
<dbReference type="GO" id="GO:0003723">
    <property type="term" value="F:RNA binding"/>
    <property type="evidence" value="ECO:0007669"/>
    <property type="project" value="InterPro"/>
</dbReference>
<comment type="catalytic activity">
    <reaction evidence="4">
        <text>uridine(13) in tRNA = pseudouridine(13) in tRNA</text>
        <dbReference type="Rhea" id="RHEA:42540"/>
        <dbReference type="Rhea" id="RHEA-COMP:10105"/>
        <dbReference type="Rhea" id="RHEA-COMP:10106"/>
        <dbReference type="ChEBI" id="CHEBI:65314"/>
        <dbReference type="ChEBI" id="CHEBI:65315"/>
        <dbReference type="EC" id="5.4.99.27"/>
    </reaction>
</comment>
<dbReference type="InterPro" id="IPR050170">
    <property type="entry name" value="TruD_pseudoU_synthase"/>
</dbReference>
<name>A0A7W8DB62_9GAMM</name>
<organism evidence="6 7">
    <name type="scientific">Chiayiivirga flava</name>
    <dbReference type="NCBI Taxonomy" id="659595"/>
    <lineage>
        <taxon>Bacteria</taxon>
        <taxon>Pseudomonadati</taxon>
        <taxon>Pseudomonadota</taxon>
        <taxon>Gammaproteobacteria</taxon>
        <taxon>Lysobacterales</taxon>
        <taxon>Lysobacteraceae</taxon>
        <taxon>Chiayiivirga</taxon>
    </lineage>
</organism>
<comment type="caution">
    <text evidence="6">The sequence shown here is derived from an EMBL/GenBank/DDBJ whole genome shotgun (WGS) entry which is preliminary data.</text>
</comment>
<evidence type="ECO:0000256" key="3">
    <source>
        <dbReference type="ARBA" id="ARBA00023235"/>
    </source>
</evidence>
<sequence length="360" mass="38638">MSGDGAAFPRAHGPAVLRARMRTQPEDFVVEEDLGFAPSGAGEHLFLVVEKRGANTAWVAQQLARWAGVAPFAVSYAGLKDRHAVTRQAFTVHLPKRQSPSVDTLQHPDFRLLVADWHARKLPKGALRGNRFTLRLRGVHGEHAAVDRRLAAIAALGVPNAFGEQRFGRGGGNLDQARAMFAGRRVQRETRSILLSAARSAIFNAVLAERIDDGSWARGLDGEVWMLDGTHSVFGPEPMDEALRARAAALDIHPTGPLWGEGEPRCTGAVRGIELAVAACHPDLVDGLAAARLKHERRSLRLPVRELAWSWAGDTLELRFWLQAGAYATTVLHALGDIADAQAAADAGTAAAPGADATDA</sequence>
<dbReference type="RefSeq" id="WP_183962026.1">
    <property type="nucleotide sequence ID" value="NZ_JACHHP010000006.1"/>
</dbReference>
<dbReference type="Pfam" id="PF01142">
    <property type="entry name" value="TruD"/>
    <property type="match status" value="2"/>
</dbReference>
<proteinExistence type="inferred from homology"/>
<dbReference type="EMBL" id="JACHHP010000006">
    <property type="protein sequence ID" value="MBB5209493.1"/>
    <property type="molecule type" value="Genomic_DNA"/>
</dbReference>
<dbReference type="PROSITE" id="PS50984">
    <property type="entry name" value="TRUD"/>
    <property type="match status" value="1"/>
</dbReference>
<evidence type="ECO:0000313" key="7">
    <source>
        <dbReference type="Proteomes" id="UP000521199"/>
    </source>
</evidence>
<dbReference type="InterPro" id="IPR020119">
    <property type="entry name" value="PsdUridine_synth_TruD_CS"/>
</dbReference>
<feature type="active site" description="Nucleophile" evidence="4">
    <location>
        <position position="81"/>
    </location>
</feature>
<dbReference type="HAMAP" id="MF_01082">
    <property type="entry name" value="TruD"/>
    <property type="match status" value="1"/>
</dbReference>
<dbReference type="Gene3D" id="3.30.2340.10">
    <property type="entry name" value="TruD, insertion domain"/>
    <property type="match status" value="1"/>
</dbReference>
<dbReference type="GO" id="GO:0005829">
    <property type="term" value="C:cytosol"/>
    <property type="evidence" value="ECO:0007669"/>
    <property type="project" value="TreeGrafter"/>
</dbReference>
<evidence type="ECO:0000259" key="5">
    <source>
        <dbReference type="PROSITE" id="PS50984"/>
    </source>
</evidence>
<dbReference type="EC" id="5.4.99.27" evidence="4"/>
<accession>A0A7W8DB62</accession>
<gene>
    <name evidence="4" type="primary">truD</name>
    <name evidence="6" type="ORF">HNQ52_003062</name>
</gene>
<keyword evidence="2 4" id="KW-0819">tRNA processing</keyword>
<dbReference type="PROSITE" id="PS01268">
    <property type="entry name" value="UPF0024"/>
    <property type="match status" value="1"/>
</dbReference>
<dbReference type="InterPro" id="IPR011760">
    <property type="entry name" value="PsdUridine_synth_TruD_insert"/>
</dbReference>
<dbReference type="AlphaFoldDB" id="A0A7W8DB62"/>
<evidence type="ECO:0000256" key="4">
    <source>
        <dbReference type="HAMAP-Rule" id="MF_01082"/>
    </source>
</evidence>
<dbReference type="GO" id="GO:0160150">
    <property type="term" value="F:tRNA pseudouridine(13) synthase activity"/>
    <property type="evidence" value="ECO:0007669"/>
    <property type="project" value="UniProtKB-EC"/>
</dbReference>
<dbReference type="InterPro" id="IPR042214">
    <property type="entry name" value="TruD_catalytic"/>
</dbReference>
<evidence type="ECO:0000313" key="6">
    <source>
        <dbReference type="EMBL" id="MBB5209493.1"/>
    </source>
</evidence>
<feature type="domain" description="TRUD" evidence="5">
    <location>
        <begin position="157"/>
        <end position="302"/>
    </location>
</feature>
<dbReference type="PANTHER" id="PTHR47811">
    <property type="entry name" value="TRNA PSEUDOURIDINE SYNTHASE D"/>
    <property type="match status" value="1"/>
</dbReference>
<dbReference type="InterPro" id="IPR001656">
    <property type="entry name" value="PsdUridine_synth_TruD"/>
</dbReference>
<dbReference type="InterPro" id="IPR043165">
    <property type="entry name" value="TruD_insert_sf"/>
</dbReference>
<dbReference type="InterPro" id="IPR020103">
    <property type="entry name" value="PsdUridine_synth_cat_dom_sf"/>
</dbReference>
<evidence type="ECO:0000256" key="1">
    <source>
        <dbReference type="ARBA" id="ARBA00007953"/>
    </source>
</evidence>
<evidence type="ECO:0000256" key="2">
    <source>
        <dbReference type="ARBA" id="ARBA00022694"/>
    </source>
</evidence>